<dbReference type="STRING" id="1293036.GCA_001315825_01109"/>
<evidence type="ECO:0000313" key="6">
    <source>
        <dbReference type="Proteomes" id="UP000247586"/>
    </source>
</evidence>
<dbReference type="GO" id="GO:0071949">
    <property type="term" value="F:FAD binding"/>
    <property type="evidence" value="ECO:0007669"/>
    <property type="project" value="InterPro"/>
</dbReference>
<accession>A0A2U9IT65</accession>
<dbReference type="Gene3D" id="3.30.390.50">
    <property type="entry name" value="CO dehydrogenase flavoprotein, C-terminal domain"/>
    <property type="match status" value="1"/>
</dbReference>
<dbReference type="Proteomes" id="UP000247586">
    <property type="component" value="Chromosome"/>
</dbReference>
<evidence type="ECO:0000313" key="5">
    <source>
        <dbReference type="EMBL" id="AWR99214.1"/>
    </source>
</evidence>
<dbReference type="InterPro" id="IPR016167">
    <property type="entry name" value="FAD-bd_PCMH_sub1"/>
</dbReference>
<dbReference type="SMART" id="SM01092">
    <property type="entry name" value="CO_deh_flav_C"/>
    <property type="match status" value="1"/>
</dbReference>
<dbReference type="InterPro" id="IPR016166">
    <property type="entry name" value="FAD-bd_PCMH"/>
</dbReference>
<keyword evidence="2" id="KW-0274">FAD</keyword>
<feature type="domain" description="FAD-binding PCMH-type" evidence="4">
    <location>
        <begin position="1"/>
        <end position="172"/>
    </location>
</feature>
<dbReference type="Gene3D" id="3.30.465.10">
    <property type="match status" value="1"/>
</dbReference>
<proteinExistence type="predicted"/>
<dbReference type="GO" id="GO:0016491">
    <property type="term" value="F:oxidoreductase activity"/>
    <property type="evidence" value="ECO:0007669"/>
    <property type="project" value="UniProtKB-KW"/>
</dbReference>
<evidence type="ECO:0000256" key="1">
    <source>
        <dbReference type="ARBA" id="ARBA00022630"/>
    </source>
</evidence>
<dbReference type="SUPFAM" id="SSF56176">
    <property type="entry name" value="FAD-binding/transporter-associated domain-like"/>
    <property type="match status" value="1"/>
</dbReference>
<organism evidence="5 6">
    <name type="scientific">Metallosphaera hakonensis JCM 8857 = DSM 7519</name>
    <dbReference type="NCBI Taxonomy" id="1293036"/>
    <lineage>
        <taxon>Archaea</taxon>
        <taxon>Thermoproteota</taxon>
        <taxon>Thermoprotei</taxon>
        <taxon>Sulfolobales</taxon>
        <taxon>Sulfolobaceae</taxon>
        <taxon>Metallosphaera</taxon>
    </lineage>
</organism>
<reference evidence="5" key="1">
    <citation type="submission" date="2018-05" db="EMBL/GenBank/DDBJ databases">
        <title>Complete Genome Sequences of Extremely Thermoacidophilic, Metal-Mobilizing Type-Strain Members of the Archaeal Family Sulfolobaceae: Acidianus brierleyi DSM-1651T, Acidianus sulfidivorans DSM-18786T, Metallosphaera hakonensis DSM-7519T, and Metallosphaera prunae DSM-10039T.</title>
        <authorList>
            <person name="Counts J.A."/>
            <person name="Kelly R.M."/>
        </authorList>
    </citation>
    <scope>NUCLEOTIDE SEQUENCE [LARGE SCALE GENOMIC DNA]</scope>
    <source>
        <strain evidence="5">HO1-1</strain>
    </source>
</reference>
<dbReference type="EMBL" id="CP029287">
    <property type="protein sequence ID" value="AWR99214.1"/>
    <property type="molecule type" value="Genomic_DNA"/>
</dbReference>
<dbReference type="Pfam" id="PF03450">
    <property type="entry name" value="CO_deh_flav_C"/>
    <property type="match status" value="1"/>
</dbReference>
<dbReference type="InterPro" id="IPR051312">
    <property type="entry name" value="Diverse_Substr_Oxidored"/>
</dbReference>
<dbReference type="InterPro" id="IPR036683">
    <property type="entry name" value="CO_DH_flav_C_dom_sf"/>
</dbReference>
<dbReference type="OrthoDB" id="19205at2157"/>
<sequence length="280" mass="30482">MYPAQVGYYKPESLGEALDFLEKHESKIIAGGQSLIPMLKLRILNPKYLVDIGDLKELSFIREGDVISIGATTRHSELVSKRLPGAEIIQETASKVGDVQVRNMGTVGGSVSNADPSADYPAMFSALEATMVIRSKAGTREVNALDFFKGPFNTALGQSDILEQVKVKPLRGYKQVYRKIVRRAGDFALVGLALVLKANAGVVEDVRIAFTGVSDKPYRAIKAEEALRGSKLDSSSISKASEIAVEGVNPPSDSRGSSMYRKEVMKRLLRNTLEEMKDAS</sequence>
<protein>
    <submittedName>
        <fullName evidence="5">Carbon monoxide dehydrogenase</fullName>
    </submittedName>
</protein>
<evidence type="ECO:0000259" key="4">
    <source>
        <dbReference type="PROSITE" id="PS51387"/>
    </source>
</evidence>
<dbReference type="Pfam" id="PF00941">
    <property type="entry name" value="FAD_binding_5"/>
    <property type="match status" value="1"/>
</dbReference>
<dbReference type="InterPro" id="IPR053586">
    <property type="entry name" value="Glyceraldehyde_DH_medium"/>
</dbReference>
<dbReference type="InterPro" id="IPR036318">
    <property type="entry name" value="FAD-bd_PCMH-like_sf"/>
</dbReference>
<dbReference type="PANTHER" id="PTHR42659">
    <property type="entry name" value="XANTHINE DEHYDROGENASE SUBUNIT C-RELATED"/>
    <property type="match status" value="1"/>
</dbReference>
<dbReference type="SUPFAM" id="SSF55447">
    <property type="entry name" value="CO dehydrogenase flavoprotein C-terminal domain-like"/>
    <property type="match status" value="1"/>
</dbReference>
<dbReference type="PANTHER" id="PTHR42659:SF2">
    <property type="entry name" value="XANTHINE DEHYDROGENASE SUBUNIT C-RELATED"/>
    <property type="match status" value="1"/>
</dbReference>
<dbReference type="RefSeq" id="WP_054836441.1">
    <property type="nucleotide sequence ID" value="NZ_BBBA01000004.1"/>
</dbReference>
<evidence type="ECO:0000256" key="3">
    <source>
        <dbReference type="ARBA" id="ARBA00023002"/>
    </source>
</evidence>
<dbReference type="KEGG" id="mhk:DFR87_05305"/>
<dbReference type="InterPro" id="IPR005107">
    <property type="entry name" value="CO_DH_flav_C"/>
</dbReference>
<dbReference type="NCBIfam" id="NF041019">
    <property type="entry name" value="glyceraldDH_beta"/>
    <property type="match status" value="1"/>
</dbReference>
<dbReference type="InterPro" id="IPR016169">
    <property type="entry name" value="FAD-bd_PCMH_sub2"/>
</dbReference>
<dbReference type="GeneID" id="36834737"/>
<dbReference type="InterPro" id="IPR002346">
    <property type="entry name" value="Mopterin_DH_FAD-bd"/>
</dbReference>
<evidence type="ECO:0000256" key="2">
    <source>
        <dbReference type="ARBA" id="ARBA00022827"/>
    </source>
</evidence>
<keyword evidence="6" id="KW-1185">Reference proteome</keyword>
<keyword evidence="3" id="KW-0560">Oxidoreductase</keyword>
<keyword evidence="1" id="KW-0285">Flavoprotein</keyword>
<gene>
    <name evidence="5" type="ORF">DFR87_05305</name>
</gene>
<name>A0A2U9IT65_9CREN</name>
<dbReference type="Gene3D" id="3.30.43.10">
    <property type="entry name" value="Uridine Diphospho-n-acetylenolpyruvylglucosamine Reductase, domain 2"/>
    <property type="match status" value="1"/>
</dbReference>
<dbReference type="AlphaFoldDB" id="A0A2U9IT65"/>
<dbReference type="PROSITE" id="PS51387">
    <property type="entry name" value="FAD_PCMH"/>
    <property type="match status" value="1"/>
</dbReference>